<gene>
    <name evidence="1" type="ORF">REJC140_03968</name>
</gene>
<evidence type="ECO:0000313" key="2">
    <source>
        <dbReference type="Proteomes" id="UP000606921"/>
    </source>
</evidence>
<dbReference type="EMBL" id="CABFWF030000013">
    <property type="protein sequence ID" value="CAD7045479.1"/>
    <property type="molecule type" value="Genomic_DNA"/>
</dbReference>
<sequence length="56" mass="6046">MTRTVTAMANARHFRTIFLSDVHLGSKAARTDLLLDFLRCHEADTIVLVASSTGGG</sequence>
<reference evidence="1 2" key="1">
    <citation type="submission" date="2020-11" db="EMBL/GenBank/DDBJ databases">
        <authorList>
            <person name="Lassalle F."/>
        </authorList>
    </citation>
    <scope>NUCLEOTIDE SEQUENCE [LARGE SCALE GENOMIC DNA]</scope>
    <source>
        <strain evidence="1 2">JC140</strain>
    </source>
</reference>
<protein>
    <submittedName>
        <fullName evidence="1">UDP-2,3-diacylglucosamine diphosphatase</fullName>
    </submittedName>
</protein>
<keyword evidence="2" id="KW-1185">Reference proteome</keyword>
<organism evidence="1 2">
    <name type="scientific">Pseudorhizobium endolithicum</name>
    <dbReference type="NCBI Taxonomy" id="1191678"/>
    <lineage>
        <taxon>Bacteria</taxon>
        <taxon>Pseudomonadati</taxon>
        <taxon>Pseudomonadota</taxon>
        <taxon>Alphaproteobacteria</taxon>
        <taxon>Hyphomicrobiales</taxon>
        <taxon>Rhizobiaceae</taxon>
        <taxon>Rhizobium/Agrobacterium group</taxon>
        <taxon>Pseudorhizobium</taxon>
    </lineage>
</organism>
<comment type="caution">
    <text evidence="1">The sequence shown here is derived from an EMBL/GenBank/DDBJ whole genome shotgun (WGS) entry which is preliminary data.</text>
</comment>
<accession>A0ABN7JS96</accession>
<proteinExistence type="predicted"/>
<dbReference type="Proteomes" id="UP000606921">
    <property type="component" value="Unassembled WGS sequence"/>
</dbReference>
<evidence type="ECO:0000313" key="1">
    <source>
        <dbReference type="EMBL" id="CAD7045479.1"/>
    </source>
</evidence>
<name>A0ABN7JS96_9HYPH</name>